<proteinExistence type="inferred from homology"/>
<sequence length="149" mass="16927">MISFAAESKVYSLAYKALDFRSLRQDLIAGNIANQNTPFYRPRDIEFTQMLALEQAEILEHKKPPILHIARTESKHFSLDDSRTSRHIHKPDMFFRDGHLARNDGNSVDLDIETTELGKNSVVYQGLTTALKKHKGILNYAIEAGKNIS</sequence>
<evidence type="ECO:0000313" key="7">
    <source>
        <dbReference type="EMBL" id="KAA8710450.1"/>
    </source>
</evidence>
<keyword evidence="4 6" id="KW-0975">Bacterial flagellum</keyword>
<evidence type="ECO:0000256" key="2">
    <source>
        <dbReference type="ARBA" id="ARBA00009677"/>
    </source>
</evidence>
<keyword evidence="7" id="KW-0282">Flagellum</keyword>
<name>A0A5M9QQ44_9HELI</name>
<comment type="subunit">
    <text evidence="6">The basal body constitutes a major portion of the flagellar organelle and consists of a number of rings mounted on a central rod.</text>
</comment>
<dbReference type="InterPro" id="IPR006300">
    <property type="entry name" value="FlgB"/>
</dbReference>
<dbReference type="GO" id="GO:0030694">
    <property type="term" value="C:bacterial-type flagellum basal body, rod"/>
    <property type="evidence" value="ECO:0007669"/>
    <property type="project" value="InterPro"/>
</dbReference>
<dbReference type="RefSeq" id="WP_150336958.1">
    <property type="nucleotide sequence ID" value="NZ_CAUWKU010000008.1"/>
</dbReference>
<dbReference type="PANTHER" id="PTHR30435:SF12">
    <property type="entry name" value="FLAGELLAR BASAL BODY ROD PROTEIN FLGB"/>
    <property type="match status" value="1"/>
</dbReference>
<comment type="similarity">
    <text evidence="2 6">Belongs to the flagella basal body rod proteins family.</text>
</comment>
<keyword evidence="7" id="KW-0969">Cilium</keyword>
<dbReference type="Proteomes" id="UP000323707">
    <property type="component" value="Unassembled WGS sequence"/>
</dbReference>
<organism evidence="7 8">
    <name type="scientific">Helicobacter canis</name>
    <dbReference type="NCBI Taxonomy" id="29419"/>
    <lineage>
        <taxon>Bacteria</taxon>
        <taxon>Pseudomonadati</taxon>
        <taxon>Campylobacterota</taxon>
        <taxon>Epsilonproteobacteria</taxon>
        <taxon>Campylobacterales</taxon>
        <taxon>Helicobacteraceae</taxon>
        <taxon>Helicobacter</taxon>
    </lineage>
</organism>
<evidence type="ECO:0000313" key="8">
    <source>
        <dbReference type="Proteomes" id="UP000323707"/>
    </source>
</evidence>
<dbReference type="NCBIfam" id="TIGR01396">
    <property type="entry name" value="FlgB"/>
    <property type="match status" value="1"/>
</dbReference>
<keyword evidence="7" id="KW-0966">Cell projection</keyword>
<dbReference type="AlphaFoldDB" id="A0A5M9QQ44"/>
<evidence type="ECO:0000256" key="4">
    <source>
        <dbReference type="ARBA" id="ARBA00023143"/>
    </source>
</evidence>
<evidence type="ECO:0000256" key="3">
    <source>
        <dbReference type="ARBA" id="ARBA00014376"/>
    </source>
</evidence>
<comment type="caution">
    <text evidence="7">The sequence shown here is derived from an EMBL/GenBank/DDBJ whole genome shotgun (WGS) entry which is preliminary data.</text>
</comment>
<comment type="function">
    <text evidence="5 6">Structural component of flagellum, the bacterial motility apparatus. Part of the rod structure of flagellar basal body.</text>
</comment>
<evidence type="ECO:0000256" key="6">
    <source>
        <dbReference type="PIRNR" id="PIRNR002889"/>
    </source>
</evidence>
<gene>
    <name evidence="7" type="primary">flgB</name>
    <name evidence="7" type="ORF">F4V45_02765</name>
</gene>
<dbReference type="EMBL" id="VXKE01000007">
    <property type="protein sequence ID" value="KAA8710450.1"/>
    <property type="molecule type" value="Genomic_DNA"/>
</dbReference>
<protein>
    <recommendedName>
        <fullName evidence="3 6">Flagellar basal body rod protein FlgB</fullName>
    </recommendedName>
</protein>
<dbReference type="GO" id="GO:0071978">
    <property type="term" value="P:bacterial-type flagellum-dependent swarming motility"/>
    <property type="evidence" value="ECO:0007669"/>
    <property type="project" value="TreeGrafter"/>
</dbReference>
<dbReference type="PANTHER" id="PTHR30435">
    <property type="entry name" value="FLAGELLAR PROTEIN"/>
    <property type="match status" value="1"/>
</dbReference>
<reference evidence="7 8" key="1">
    <citation type="submission" date="2019-09" db="EMBL/GenBank/DDBJ databases">
        <title>Draft genome sequence of various Type strains from the CCUG.</title>
        <authorList>
            <person name="Pineiro-Iglesias B."/>
            <person name="Tunovic T."/>
            <person name="Unosson C."/>
            <person name="Inganas E."/>
            <person name="Ohlen M."/>
            <person name="Cardew S."/>
            <person name="Jensie-Markopoulos S."/>
            <person name="Salva-Serra F."/>
            <person name="Jaen-Luchoro D."/>
            <person name="Karlsson R."/>
            <person name="Svensson-Stadler L."/>
            <person name="Chun J."/>
            <person name="Moore E."/>
        </authorList>
    </citation>
    <scope>NUCLEOTIDE SEQUENCE [LARGE SCALE GENOMIC DNA]</scope>
    <source>
        <strain evidence="7 8">CCUG 32756T</strain>
    </source>
</reference>
<evidence type="ECO:0000256" key="5">
    <source>
        <dbReference type="ARBA" id="ARBA00024934"/>
    </source>
</evidence>
<comment type="subcellular location">
    <subcellularLocation>
        <location evidence="1 6">Bacterial flagellum basal body</location>
    </subcellularLocation>
</comment>
<evidence type="ECO:0000256" key="1">
    <source>
        <dbReference type="ARBA" id="ARBA00004117"/>
    </source>
</evidence>
<dbReference type="PIRSF" id="PIRSF002889">
    <property type="entry name" value="Rod_FlgB"/>
    <property type="match status" value="1"/>
</dbReference>
<accession>A0A5M9QQ44</accession>